<dbReference type="AlphaFoldDB" id="A0AAV2HC37"/>
<dbReference type="PANTHER" id="PTHR12242:SF1">
    <property type="entry name" value="MYND-TYPE DOMAIN-CONTAINING PROTEIN"/>
    <property type="match status" value="1"/>
</dbReference>
<gene>
    <name evidence="2" type="ORF">GSLYS_00005430001</name>
</gene>
<evidence type="ECO:0000256" key="1">
    <source>
        <dbReference type="SAM" id="Phobius"/>
    </source>
</evidence>
<evidence type="ECO:0008006" key="4">
    <source>
        <dbReference type="Google" id="ProtNLM"/>
    </source>
</evidence>
<name>A0AAV2HC37_LYMST</name>
<feature type="transmembrane region" description="Helical" evidence="1">
    <location>
        <begin position="217"/>
        <end position="236"/>
    </location>
</feature>
<feature type="transmembrane region" description="Helical" evidence="1">
    <location>
        <begin position="36"/>
        <end position="57"/>
    </location>
</feature>
<dbReference type="Pfam" id="PF21534">
    <property type="entry name" value="Rost"/>
    <property type="match status" value="1"/>
</dbReference>
<proteinExistence type="predicted"/>
<sequence length="291" mass="33918">MGSFREEFRLRKLGFQDVQPERFCVFQWRSPGLLFVIYRIVLAVYTLVWLSLTASQYQSIEFAGQAGQVWSAYLTNWTYVLLTIYFTLHGLITIIVYTVCCGSRLRLIQRPQHEEHWCLFHEISSEGYQHIPCDDQLTEVVYESRTSLPWYFALVWILFNAASVGAIMVTLVFWAILVPGSDLGMLTNDNIQLHLINSVLILIEHAVTAVPIRLLHVVYPILYGVIYALFSIFYWVDDHSHVMYFILDWGKPGPTFGYVLLIGLVIIPLIHLVIFGLYRLKLYLFQRWCHE</sequence>
<comment type="caution">
    <text evidence="2">The sequence shown here is derived from an EMBL/GenBank/DDBJ whole genome shotgun (WGS) entry which is preliminary data.</text>
</comment>
<reference evidence="2 3" key="1">
    <citation type="submission" date="2024-04" db="EMBL/GenBank/DDBJ databases">
        <authorList>
            <consortium name="Genoscope - CEA"/>
            <person name="William W."/>
        </authorList>
    </citation>
    <scope>NUCLEOTIDE SEQUENCE [LARGE SCALE GENOMIC DNA]</scope>
</reference>
<protein>
    <recommendedName>
        <fullName evidence="4">Protein rolling stone</fullName>
    </recommendedName>
</protein>
<feature type="transmembrane region" description="Helical" evidence="1">
    <location>
        <begin position="191"/>
        <end position="210"/>
    </location>
</feature>
<feature type="transmembrane region" description="Helical" evidence="1">
    <location>
        <begin position="150"/>
        <end position="176"/>
    </location>
</feature>
<organism evidence="2 3">
    <name type="scientific">Lymnaea stagnalis</name>
    <name type="common">Great pond snail</name>
    <name type="synonym">Helix stagnalis</name>
    <dbReference type="NCBI Taxonomy" id="6523"/>
    <lineage>
        <taxon>Eukaryota</taxon>
        <taxon>Metazoa</taxon>
        <taxon>Spiralia</taxon>
        <taxon>Lophotrochozoa</taxon>
        <taxon>Mollusca</taxon>
        <taxon>Gastropoda</taxon>
        <taxon>Heterobranchia</taxon>
        <taxon>Euthyneura</taxon>
        <taxon>Panpulmonata</taxon>
        <taxon>Hygrophila</taxon>
        <taxon>Lymnaeoidea</taxon>
        <taxon>Lymnaeidae</taxon>
        <taxon>Lymnaea</taxon>
    </lineage>
</organism>
<dbReference type="InterPro" id="IPR049352">
    <property type="entry name" value="Rost"/>
</dbReference>
<dbReference type="PANTHER" id="PTHR12242">
    <property type="entry name" value="OS02G0130600 PROTEIN-RELATED"/>
    <property type="match status" value="1"/>
</dbReference>
<feature type="transmembrane region" description="Helical" evidence="1">
    <location>
        <begin position="256"/>
        <end position="278"/>
    </location>
</feature>
<accession>A0AAV2HC37</accession>
<dbReference type="EMBL" id="CAXITT010000086">
    <property type="protein sequence ID" value="CAL1531335.1"/>
    <property type="molecule type" value="Genomic_DNA"/>
</dbReference>
<keyword evidence="3" id="KW-1185">Reference proteome</keyword>
<evidence type="ECO:0000313" key="3">
    <source>
        <dbReference type="Proteomes" id="UP001497497"/>
    </source>
</evidence>
<feature type="transmembrane region" description="Helical" evidence="1">
    <location>
        <begin position="77"/>
        <end position="100"/>
    </location>
</feature>
<evidence type="ECO:0000313" key="2">
    <source>
        <dbReference type="EMBL" id="CAL1531335.1"/>
    </source>
</evidence>
<keyword evidence="1" id="KW-0812">Transmembrane</keyword>
<dbReference type="Proteomes" id="UP001497497">
    <property type="component" value="Unassembled WGS sequence"/>
</dbReference>
<dbReference type="GO" id="GO:0016020">
    <property type="term" value="C:membrane"/>
    <property type="evidence" value="ECO:0007669"/>
    <property type="project" value="TreeGrafter"/>
</dbReference>
<keyword evidence="1" id="KW-1133">Transmembrane helix</keyword>
<keyword evidence="1" id="KW-0472">Membrane</keyword>